<dbReference type="EMBL" id="SNRW01000286">
    <property type="protein sequence ID" value="KAA6402102.1"/>
    <property type="molecule type" value="Genomic_DNA"/>
</dbReference>
<dbReference type="AlphaFoldDB" id="A0A5J4X5J4"/>
<sequence>MKPTKQYYINIASQADLNKLLDSVYNKEKGNMFKLAVDFGVLIERVDGNAEAQTVKYKYILPVDANSEK</sequence>
<reference evidence="1 2" key="1">
    <citation type="submission" date="2019-03" db="EMBL/GenBank/DDBJ databases">
        <title>Single cell metagenomics reveals metabolic interactions within the superorganism composed of flagellate Streblomastix strix and complex community of Bacteroidetes bacteria on its surface.</title>
        <authorList>
            <person name="Treitli S.C."/>
            <person name="Kolisko M."/>
            <person name="Husnik F."/>
            <person name="Keeling P."/>
            <person name="Hampl V."/>
        </authorList>
    </citation>
    <scope>NUCLEOTIDE SEQUENCE [LARGE SCALE GENOMIC DNA]</scope>
    <source>
        <strain evidence="1">ST1C</strain>
    </source>
</reference>
<evidence type="ECO:0000313" key="1">
    <source>
        <dbReference type="EMBL" id="KAA6402102.1"/>
    </source>
</evidence>
<protein>
    <submittedName>
        <fullName evidence="1">Uncharacterized protein</fullName>
    </submittedName>
</protein>
<comment type="caution">
    <text evidence="1">The sequence shown here is derived from an EMBL/GenBank/DDBJ whole genome shotgun (WGS) entry which is preliminary data.</text>
</comment>
<gene>
    <name evidence="1" type="ORF">EZS28_002373</name>
</gene>
<dbReference type="Proteomes" id="UP000324800">
    <property type="component" value="Unassembled WGS sequence"/>
</dbReference>
<accession>A0A5J4X5J4</accession>
<proteinExistence type="predicted"/>
<evidence type="ECO:0000313" key="2">
    <source>
        <dbReference type="Proteomes" id="UP000324800"/>
    </source>
</evidence>
<organism evidence="1 2">
    <name type="scientific">Streblomastix strix</name>
    <dbReference type="NCBI Taxonomy" id="222440"/>
    <lineage>
        <taxon>Eukaryota</taxon>
        <taxon>Metamonada</taxon>
        <taxon>Preaxostyla</taxon>
        <taxon>Oxymonadida</taxon>
        <taxon>Streblomastigidae</taxon>
        <taxon>Streblomastix</taxon>
    </lineage>
</organism>
<name>A0A5J4X5J4_9EUKA</name>